<evidence type="ECO:0000313" key="2">
    <source>
        <dbReference type="EMBL" id="SPD26001.1"/>
    </source>
</evidence>
<feature type="region of interest" description="Disordered" evidence="1">
    <location>
        <begin position="108"/>
        <end position="130"/>
    </location>
</feature>
<dbReference type="EMBL" id="OIVN01006139">
    <property type="protein sequence ID" value="SPD26001.1"/>
    <property type="molecule type" value="Genomic_DNA"/>
</dbReference>
<reference evidence="2" key="1">
    <citation type="submission" date="2018-02" db="EMBL/GenBank/DDBJ databases">
        <authorList>
            <person name="Cohen D.B."/>
            <person name="Kent A.D."/>
        </authorList>
    </citation>
    <scope>NUCLEOTIDE SEQUENCE</scope>
</reference>
<organism evidence="2">
    <name type="scientific">Fagus sylvatica</name>
    <name type="common">Beechnut</name>
    <dbReference type="NCBI Taxonomy" id="28930"/>
    <lineage>
        <taxon>Eukaryota</taxon>
        <taxon>Viridiplantae</taxon>
        <taxon>Streptophyta</taxon>
        <taxon>Embryophyta</taxon>
        <taxon>Tracheophyta</taxon>
        <taxon>Spermatophyta</taxon>
        <taxon>Magnoliopsida</taxon>
        <taxon>eudicotyledons</taxon>
        <taxon>Gunneridae</taxon>
        <taxon>Pentapetalae</taxon>
        <taxon>rosids</taxon>
        <taxon>fabids</taxon>
        <taxon>Fagales</taxon>
        <taxon>Fagaceae</taxon>
        <taxon>Fagus</taxon>
    </lineage>
</organism>
<accession>A0A2N9IPT1</accession>
<sequence>MRAENGGIRLRWLVGESNLGWKRLRSTLIGHRGAEHAIKSHNEIRPDRGHSRLGSKELRWVLMRPWETEKVRIVEAEEMLDVAEVHYMCFEFLSSACGLMKPRHGRAKPWGCREDPRRGRGGLLPPMDVPSMPRKFTVRPDLCRGGL</sequence>
<dbReference type="AlphaFoldDB" id="A0A2N9IPT1"/>
<evidence type="ECO:0000256" key="1">
    <source>
        <dbReference type="SAM" id="MobiDB-lite"/>
    </source>
</evidence>
<name>A0A2N9IPT1_FAGSY</name>
<proteinExistence type="predicted"/>
<gene>
    <name evidence="2" type="ORF">FSB_LOCUS53883</name>
</gene>
<protein>
    <submittedName>
        <fullName evidence="2">Uncharacterized protein</fullName>
    </submittedName>
</protein>